<keyword evidence="5" id="KW-1185">Reference proteome</keyword>
<dbReference type="Gene3D" id="1.10.443.10">
    <property type="entry name" value="Intergrase catalytic core"/>
    <property type="match status" value="1"/>
</dbReference>
<evidence type="ECO:0000313" key="5">
    <source>
        <dbReference type="Proteomes" id="UP001595979"/>
    </source>
</evidence>
<evidence type="ECO:0000259" key="3">
    <source>
        <dbReference type="PROSITE" id="PS51898"/>
    </source>
</evidence>
<keyword evidence="1" id="KW-0233">DNA recombination</keyword>
<dbReference type="EMBL" id="JBHSOH010000020">
    <property type="protein sequence ID" value="MFC5849337.1"/>
    <property type="molecule type" value="Genomic_DNA"/>
</dbReference>
<accession>A0ABW1DKS6</accession>
<gene>
    <name evidence="4" type="ORF">ACFPQ6_13570</name>
</gene>
<dbReference type="RefSeq" id="WP_380050407.1">
    <property type="nucleotide sequence ID" value="NZ_JBHSOH010000020.1"/>
</dbReference>
<feature type="region of interest" description="Disordered" evidence="2">
    <location>
        <begin position="1"/>
        <end position="64"/>
    </location>
</feature>
<dbReference type="InterPro" id="IPR002104">
    <property type="entry name" value="Integrase_catalytic"/>
</dbReference>
<feature type="compositionally biased region" description="Basic and acidic residues" evidence="2">
    <location>
        <begin position="1"/>
        <end position="19"/>
    </location>
</feature>
<dbReference type="PROSITE" id="PS51898">
    <property type="entry name" value="TYR_RECOMBINASE"/>
    <property type="match status" value="1"/>
</dbReference>
<evidence type="ECO:0000256" key="1">
    <source>
        <dbReference type="ARBA" id="ARBA00023172"/>
    </source>
</evidence>
<dbReference type="InterPro" id="IPR013762">
    <property type="entry name" value="Integrase-like_cat_sf"/>
</dbReference>
<proteinExistence type="predicted"/>
<sequence>MKNCDVDCSIHPERVEQRRRGQRPRGPVPSIAEHTAGGHTRRQPRSQARPEGFSPEGSSRGNMCLHCTAGLDPVAQGAPNQGRLGQPLRVQPPVRQECREALRCSPHKLRHSHATALMNAGRTIDEVQEVLGHSSIATTRIYSHVNKRRLAATAASLPDVLD</sequence>
<dbReference type="SUPFAM" id="SSF56349">
    <property type="entry name" value="DNA breaking-rejoining enzymes"/>
    <property type="match status" value="1"/>
</dbReference>
<evidence type="ECO:0000256" key="2">
    <source>
        <dbReference type="SAM" id="MobiDB-lite"/>
    </source>
</evidence>
<organism evidence="4 5">
    <name type="scientific">Deinococcus petrolearius</name>
    <dbReference type="NCBI Taxonomy" id="1751295"/>
    <lineage>
        <taxon>Bacteria</taxon>
        <taxon>Thermotogati</taxon>
        <taxon>Deinococcota</taxon>
        <taxon>Deinococci</taxon>
        <taxon>Deinococcales</taxon>
        <taxon>Deinococcaceae</taxon>
        <taxon>Deinococcus</taxon>
    </lineage>
</organism>
<dbReference type="InterPro" id="IPR011010">
    <property type="entry name" value="DNA_brk_join_enz"/>
</dbReference>
<dbReference type="Pfam" id="PF00589">
    <property type="entry name" value="Phage_integrase"/>
    <property type="match status" value="1"/>
</dbReference>
<reference evidence="5" key="1">
    <citation type="journal article" date="2019" name="Int. J. Syst. Evol. Microbiol.">
        <title>The Global Catalogue of Microorganisms (GCM) 10K type strain sequencing project: providing services to taxonomists for standard genome sequencing and annotation.</title>
        <authorList>
            <consortium name="The Broad Institute Genomics Platform"/>
            <consortium name="The Broad Institute Genome Sequencing Center for Infectious Disease"/>
            <person name="Wu L."/>
            <person name="Ma J."/>
        </authorList>
    </citation>
    <scope>NUCLEOTIDE SEQUENCE [LARGE SCALE GENOMIC DNA]</scope>
    <source>
        <strain evidence="5">CGMCC 1.15053</strain>
    </source>
</reference>
<comment type="caution">
    <text evidence="4">The sequence shown here is derived from an EMBL/GenBank/DDBJ whole genome shotgun (WGS) entry which is preliminary data.</text>
</comment>
<dbReference type="Proteomes" id="UP001595979">
    <property type="component" value="Unassembled WGS sequence"/>
</dbReference>
<evidence type="ECO:0000313" key="4">
    <source>
        <dbReference type="EMBL" id="MFC5849337.1"/>
    </source>
</evidence>
<feature type="domain" description="Tyr recombinase" evidence="3">
    <location>
        <begin position="1"/>
        <end position="155"/>
    </location>
</feature>
<protein>
    <submittedName>
        <fullName evidence="4">Tyrosine-type recombinase/integrase</fullName>
    </submittedName>
</protein>
<name>A0ABW1DKS6_9DEIO</name>